<dbReference type="Pfam" id="PF02834">
    <property type="entry name" value="LigT_PEase"/>
    <property type="match status" value="2"/>
</dbReference>
<keyword evidence="1 2" id="KW-0378">Hydrolase</keyword>
<protein>
    <recommendedName>
        <fullName evidence="2">RNA 2',3'-cyclic phosphodiesterase</fullName>
        <shortName evidence="2">RNA 2',3'-CPDase</shortName>
        <ecNumber evidence="2">3.1.4.58</ecNumber>
    </recommendedName>
</protein>
<dbReference type="GO" id="GO:0008664">
    <property type="term" value="F:RNA 2',3'-cyclic 3'-phosphodiesterase activity"/>
    <property type="evidence" value="ECO:0007669"/>
    <property type="project" value="UniProtKB-EC"/>
</dbReference>
<dbReference type="PANTHER" id="PTHR35561:SF1">
    <property type="entry name" value="RNA 2',3'-CYCLIC PHOSPHODIESTERASE"/>
    <property type="match status" value="1"/>
</dbReference>
<dbReference type="RefSeq" id="WP_016473742.1">
    <property type="nucleotide sequence ID" value="NZ_KE150480.1"/>
</dbReference>
<dbReference type="GO" id="GO:0016874">
    <property type="term" value="F:ligase activity"/>
    <property type="evidence" value="ECO:0007669"/>
    <property type="project" value="UniProtKB-KW"/>
</dbReference>
<keyword evidence="4" id="KW-0436">Ligase</keyword>
<feature type="domain" description="Phosphoesterase HXTX" evidence="3">
    <location>
        <begin position="93"/>
        <end position="151"/>
    </location>
</feature>
<dbReference type="InterPro" id="IPR014051">
    <property type="entry name" value="Phosphoesterase_HXTX"/>
</dbReference>
<reference evidence="4 5" key="1">
    <citation type="submission" date="2013-04" db="EMBL/GenBank/DDBJ databases">
        <title>The Genome Sequence of Sutterella wadsworthensis HGA0223.</title>
        <authorList>
            <consortium name="The Broad Institute Genomics Platform"/>
            <person name="Earl A."/>
            <person name="Ward D."/>
            <person name="Feldgarden M."/>
            <person name="Gevers D."/>
            <person name="Schmidt T.M."/>
            <person name="Dover J."/>
            <person name="Dai D."/>
            <person name="Walker B."/>
            <person name="Young S."/>
            <person name="Zeng Q."/>
            <person name="Gargeya S."/>
            <person name="Fitzgerald M."/>
            <person name="Haas B."/>
            <person name="Abouelleil A."/>
            <person name="Allen A.W."/>
            <person name="Alvarado L."/>
            <person name="Arachchi H.M."/>
            <person name="Berlin A.M."/>
            <person name="Chapman S.B."/>
            <person name="Gainer-Dewar J."/>
            <person name="Goldberg J."/>
            <person name="Griggs A."/>
            <person name="Gujja S."/>
            <person name="Hansen M."/>
            <person name="Howarth C."/>
            <person name="Imamovic A."/>
            <person name="Ireland A."/>
            <person name="Larimer J."/>
            <person name="McCowan C."/>
            <person name="Murphy C."/>
            <person name="Pearson M."/>
            <person name="Poon T.W."/>
            <person name="Priest M."/>
            <person name="Roberts A."/>
            <person name="Saif S."/>
            <person name="Shea T."/>
            <person name="Sisk P."/>
            <person name="Sykes S."/>
            <person name="Wortman J."/>
            <person name="Nusbaum C."/>
            <person name="Birren B."/>
        </authorList>
    </citation>
    <scope>NUCLEOTIDE SEQUENCE [LARGE SCALE GENOMIC DNA]</scope>
    <source>
        <strain evidence="4 5">HGA0223</strain>
    </source>
</reference>
<keyword evidence="5" id="KW-1185">Reference proteome</keyword>
<feature type="active site" description="Proton donor" evidence="2">
    <location>
        <position position="41"/>
    </location>
</feature>
<feature type="active site" description="Proton acceptor" evidence="2">
    <location>
        <position position="122"/>
    </location>
</feature>
<feature type="short sequence motif" description="HXTX 1" evidence="2">
    <location>
        <begin position="41"/>
        <end position="44"/>
    </location>
</feature>
<gene>
    <name evidence="4" type="ORF">HMPREF1476_00320</name>
</gene>
<comment type="function">
    <text evidence="2">Hydrolyzes RNA 2',3'-cyclic phosphodiester to an RNA 2'-phosphomonoester.</text>
</comment>
<sequence length="174" mass="19550">MRIFAALALPNEPRAALEAEINRLRRKYSDCGRWSQSKNLHLTMAFLGEATPDTAKKIATALAKVPQTAVCWRFSGLGVFSRQQILWAGLAETDRFNALAEQVRSCLDDMGQHYDRKPFRAHITLARQWQGPQPQALSSPLANYSFAVSPVCVRLYASERDASGRICYRVLSSY</sequence>
<evidence type="ECO:0000313" key="5">
    <source>
        <dbReference type="Proteomes" id="UP000014400"/>
    </source>
</evidence>
<organism evidence="4 5">
    <name type="scientific">Sutterella wadsworthensis HGA0223</name>
    <dbReference type="NCBI Taxonomy" id="1203554"/>
    <lineage>
        <taxon>Bacteria</taxon>
        <taxon>Pseudomonadati</taxon>
        <taxon>Pseudomonadota</taxon>
        <taxon>Betaproteobacteria</taxon>
        <taxon>Burkholderiales</taxon>
        <taxon>Sutterellaceae</taxon>
        <taxon>Sutterella</taxon>
    </lineage>
</organism>
<dbReference type="GO" id="GO:0004113">
    <property type="term" value="F:2',3'-cyclic-nucleotide 3'-phosphodiesterase activity"/>
    <property type="evidence" value="ECO:0007669"/>
    <property type="project" value="InterPro"/>
</dbReference>
<dbReference type="HOGENOM" id="CLU_081251_3_3_4"/>
<dbReference type="InterPro" id="IPR004175">
    <property type="entry name" value="RNA_CPDase"/>
</dbReference>
<evidence type="ECO:0000313" key="4">
    <source>
        <dbReference type="EMBL" id="EPE01016.1"/>
    </source>
</evidence>
<dbReference type="PANTHER" id="PTHR35561">
    <property type="entry name" value="RNA 2',3'-CYCLIC PHOSPHODIESTERASE"/>
    <property type="match status" value="1"/>
</dbReference>
<dbReference type="SUPFAM" id="SSF55144">
    <property type="entry name" value="LigT-like"/>
    <property type="match status" value="1"/>
</dbReference>
<feature type="domain" description="Phosphoesterase HXTX" evidence="3">
    <location>
        <begin position="8"/>
        <end position="87"/>
    </location>
</feature>
<accession>S3BNR6</accession>
<dbReference type="InterPro" id="IPR009097">
    <property type="entry name" value="Cyclic_Pdiesterase"/>
</dbReference>
<dbReference type="Proteomes" id="UP000014400">
    <property type="component" value="Unassembled WGS sequence"/>
</dbReference>
<evidence type="ECO:0000256" key="1">
    <source>
        <dbReference type="ARBA" id="ARBA00022801"/>
    </source>
</evidence>
<comment type="similarity">
    <text evidence="2">Belongs to the 2H phosphoesterase superfamily. ThpR family.</text>
</comment>
<dbReference type="HAMAP" id="MF_01940">
    <property type="entry name" value="RNA_CPDase"/>
    <property type="match status" value="1"/>
</dbReference>
<comment type="catalytic activity">
    <reaction evidence="2">
        <text>a 3'-end 2',3'-cyclophospho-ribonucleotide-RNA + H2O = a 3'-end 2'-phospho-ribonucleotide-RNA + H(+)</text>
        <dbReference type="Rhea" id="RHEA:11828"/>
        <dbReference type="Rhea" id="RHEA-COMP:10464"/>
        <dbReference type="Rhea" id="RHEA-COMP:17353"/>
        <dbReference type="ChEBI" id="CHEBI:15377"/>
        <dbReference type="ChEBI" id="CHEBI:15378"/>
        <dbReference type="ChEBI" id="CHEBI:83064"/>
        <dbReference type="ChEBI" id="CHEBI:173113"/>
        <dbReference type="EC" id="3.1.4.58"/>
    </reaction>
</comment>
<dbReference type="AlphaFoldDB" id="S3BNR6"/>
<dbReference type="EMBL" id="ATCF01000005">
    <property type="protein sequence ID" value="EPE01016.1"/>
    <property type="molecule type" value="Genomic_DNA"/>
</dbReference>
<name>S3BNR6_9BURK</name>
<proteinExistence type="inferred from homology"/>
<evidence type="ECO:0000256" key="2">
    <source>
        <dbReference type="HAMAP-Rule" id="MF_01940"/>
    </source>
</evidence>
<feature type="short sequence motif" description="HXTX 2" evidence="2">
    <location>
        <begin position="122"/>
        <end position="125"/>
    </location>
</feature>
<evidence type="ECO:0000259" key="3">
    <source>
        <dbReference type="Pfam" id="PF02834"/>
    </source>
</evidence>
<dbReference type="Gene3D" id="3.90.1140.10">
    <property type="entry name" value="Cyclic phosphodiesterase"/>
    <property type="match status" value="1"/>
</dbReference>
<comment type="caution">
    <text evidence="4">The sequence shown here is derived from an EMBL/GenBank/DDBJ whole genome shotgun (WGS) entry which is preliminary data.</text>
</comment>
<dbReference type="EC" id="3.1.4.58" evidence="2"/>
<dbReference type="NCBIfam" id="TIGR02258">
    <property type="entry name" value="2_5_ligase"/>
    <property type="match status" value="1"/>
</dbReference>
<dbReference type="eggNOG" id="COG1514">
    <property type="taxonomic scope" value="Bacteria"/>
</dbReference>